<dbReference type="Proteomes" id="UP000226192">
    <property type="component" value="Unassembled WGS sequence"/>
</dbReference>
<sequence>MANLDPSSAQDLFAAQEHDPVIKLERDPQAQTPCYDSSPALFPDTPQLPSLEFSLAQSPPRYPSAAAIMANDIEALGSRITATEALFHGEIQDLGQQLKAMNDRIRLLERRLAVLHNEMCKSVNPFAIRTGVLPITPLRSFTTGRLLPNFPNTYTRFWDLGGEEMSAMLEQLDIFVQPNSSLRIQRMKLMLVSGVPPEFVNRDV</sequence>
<gene>
    <name evidence="2" type="ORF">CDD81_5651</name>
</gene>
<keyword evidence="1" id="KW-0175">Coiled coil</keyword>
<feature type="coiled-coil region" evidence="1">
    <location>
        <begin position="91"/>
        <end position="118"/>
    </location>
</feature>
<evidence type="ECO:0000313" key="3">
    <source>
        <dbReference type="Proteomes" id="UP000226192"/>
    </source>
</evidence>
<dbReference type="OrthoDB" id="10329914at2759"/>
<evidence type="ECO:0000313" key="2">
    <source>
        <dbReference type="EMBL" id="PHH63670.1"/>
    </source>
</evidence>
<accession>A0A2C5Y8A1</accession>
<dbReference type="EMBL" id="NJET01000045">
    <property type="protein sequence ID" value="PHH63670.1"/>
    <property type="molecule type" value="Genomic_DNA"/>
</dbReference>
<name>A0A2C5Y8A1_9HYPO</name>
<organism evidence="2 3">
    <name type="scientific">Ophiocordyceps australis</name>
    <dbReference type="NCBI Taxonomy" id="1399860"/>
    <lineage>
        <taxon>Eukaryota</taxon>
        <taxon>Fungi</taxon>
        <taxon>Dikarya</taxon>
        <taxon>Ascomycota</taxon>
        <taxon>Pezizomycotina</taxon>
        <taxon>Sordariomycetes</taxon>
        <taxon>Hypocreomycetidae</taxon>
        <taxon>Hypocreales</taxon>
        <taxon>Ophiocordycipitaceae</taxon>
        <taxon>Ophiocordyceps</taxon>
    </lineage>
</organism>
<comment type="caution">
    <text evidence="2">The sequence shown here is derived from an EMBL/GenBank/DDBJ whole genome shotgun (WGS) entry which is preliminary data.</text>
</comment>
<protein>
    <submittedName>
        <fullName evidence="2">Uncharacterized protein</fullName>
    </submittedName>
</protein>
<evidence type="ECO:0000256" key="1">
    <source>
        <dbReference type="SAM" id="Coils"/>
    </source>
</evidence>
<dbReference type="AlphaFoldDB" id="A0A2C5Y8A1"/>
<keyword evidence="3" id="KW-1185">Reference proteome</keyword>
<reference evidence="2 3" key="1">
    <citation type="submission" date="2017-06" db="EMBL/GenBank/DDBJ databases">
        <title>Ant-infecting Ophiocordyceps genomes reveal a high diversity of potential behavioral manipulation genes and a possible major role for enterotoxins.</title>
        <authorList>
            <person name="De Bekker C."/>
            <person name="Evans H.C."/>
            <person name="Brachmann A."/>
            <person name="Hughes D.P."/>
        </authorList>
    </citation>
    <scope>NUCLEOTIDE SEQUENCE [LARGE SCALE GENOMIC DNA]</scope>
    <source>
        <strain evidence="2 3">Map64</strain>
    </source>
</reference>
<proteinExistence type="predicted"/>